<dbReference type="GO" id="GO:0003676">
    <property type="term" value="F:nucleic acid binding"/>
    <property type="evidence" value="ECO:0007669"/>
    <property type="project" value="InterPro"/>
</dbReference>
<gene>
    <name evidence="2" type="ORF">K461DRAFT_277017</name>
</gene>
<feature type="domain" description="Piwi" evidence="1">
    <location>
        <begin position="42"/>
        <end position="359"/>
    </location>
</feature>
<dbReference type="AlphaFoldDB" id="A0A9P4J394"/>
<dbReference type="EMBL" id="ML996084">
    <property type="protein sequence ID" value="KAF2153954.1"/>
    <property type="molecule type" value="Genomic_DNA"/>
</dbReference>
<dbReference type="Pfam" id="PF02171">
    <property type="entry name" value="Piwi"/>
    <property type="match status" value="1"/>
</dbReference>
<reference evidence="2" key="1">
    <citation type="journal article" date="2020" name="Stud. Mycol.">
        <title>101 Dothideomycetes genomes: a test case for predicting lifestyles and emergence of pathogens.</title>
        <authorList>
            <person name="Haridas S."/>
            <person name="Albert R."/>
            <person name="Binder M."/>
            <person name="Bloem J."/>
            <person name="Labutti K."/>
            <person name="Salamov A."/>
            <person name="Andreopoulos B."/>
            <person name="Baker S."/>
            <person name="Barry K."/>
            <person name="Bills G."/>
            <person name="Bluhm B."/>
            <person name="Cannon C."/>
            <person name="Castanera R."/>
            <person name="Culley D."/>
            <person name="Daum C."/>
            <person name="Ezra D."/>
            <person name="Gonzalez J."/>
            <person name="Henrissat B."/>
            <person name="Kuo A."/>
            <person name="Liang C."/>
            <person name="Lipzen A."/>
            <person name="Lutzoni F."/>
            <person name="Magnuson J."/>
            <person name="Mondo S."/>
            <person name="Nolan M."/>
            <person name="Ohm R."/>
            <person name="Pangilinan J."/>
            <person name="Park H.-J."/>
            <person name="Ramirez L."/>
            <person name="Alfaro M."/>
            <person name="Sun H."/>
            <person name="Tritt A."/>
            <person name="Yoshinaga Y."/>
            <person name="Zwiers L.-H."/>
            <person name="Turgeon B."/>
            <person name="Goodwin S."/>
            <person name="Spatafora J."/>
            <person name="Crous P."/>
            <person name="Grigoriev I."/>
        </authorList>
    </citation>
    <scope>NUCLEOTIDE SEQUENCE</scope>
    <source>
        <strain evidence="2">CBS 260.36</strain>
    </source>
</reference>
<keyword evidence="3" id="KW-1185">Reference proteome</keyword>
<organism evidence="2 3">
    <name type="scientific">Myriangium duriaei CBS 260.36</name>
    <dbReference type="NCBI Taxonomy" id="1168546"/>
    <lineage>
        <taxon>Eukaryota</taxon>
        <taxon>Fungi</taxon>
        <taxon>Dikarya</taxon>
        <taxon>Ascomycota</taxon>
        <taxon>Pezizomycotina</taxon>
        <taxon>Dothideomycetes</taxon>
        <taxon>Dothideomycetidae</taxon>
        <taxon>Myriangiales</taxon>
        <taxon>Myriangiaceae</taxon>
        <taxon>Myriangium</taxon>
    </lineage>
</organism>
<comment type="caution">
    <text evidence="2">The sequence shown here is derived from an EMBL/GenBank/DDBJ whole genome shotgun (WGS) entry which is preliminary data.</text>
</comment>
<name>A0A9P4J394_9PEZI</name>
<dbReference type="OrthoDB" id="10252740at2759"/>
<dbReference type="InterPro" id="IPR003165">
    <property type="entry name" value="Piwi"/>
</dbReference>
<dbReference type="InterPro" id="IPR012337">
    <property type="entry name" value="RNaseH-like_sf"/>
</dbReference>
<dbReference type="Proteomes" id="UP000799439">
    <property type="component" value="Unassembled WGS sequence"/>
</dbReference>
<proteinExistence type="predicted"/>
<dbReference type="Gene3D" id="3.30.420.10">
    <property type="entry name" value="Ribonuclease H-like superfamily/Ribonuclease H"/>
    <property type="match status" value="1"/>
</dbReference>
<evidence type="ECO:0000313" key="2">
    <source>
        <dbReference type="EMBL" id="KAF2153954.1"/>
    </source>
</evidence>
<dbReference type="PANTHER" id="PTHR22891">
    <property type="entry name" value="EUKARYOTIC TRANSLATION INITIATION FACTOR 2C"/>
    <property type="match status" value="1"/>
</dbReference>
<evidence type="ECO:0000259" key="1">
    <source>
        <dbReference type="PROSITE" id="PS50822"/>
    </source>
</evidence>
<dbReference type="SMART" id="SM00950">
    <property type="entry name" value="Piwi"/>
    <property type="match status" value="1"/>
</dbReference>
<protein>
    <submittedName>
        <fullName evidence="2">Stem cell self-renewal protein Piwi</fullName>
    </submittedName>
</protein>
<evidence type="ECO:0000313" key="3">
    <source>
        <dbReference type="Proteomes" id="UP000799439"/>
    </source>
</evidence>
<dbReference type="InterPro" id="IPR036397">
    <property type="entry name" value="RNaseH_sf"/>
</dbReference>
<dbReference type="Gene3D" id="3.40.50.2300">
    <property type="match status" value="1"/>
</dbReference>
<accession>A0A9P4J394</accession>
<dbReference type="PROSITE" id="PS50822">
    <property type="entry name" value="PIWI"/>
    <property type="match status" value="1"/>
</dbReference>
<sequence>MDQQHVHYYRPTDWHQAAWSRKDMSDELTTIFGTMKSHDIRIALVMLEGSDKKDAKWIYSFIKNLGDIQKGVQTVCVKGNKLVDKRNPERPNHGLIGNVAMKFNIKMGGINQRMIGLDDLSPLDSETMVVGVDVTHPSPGSSEQAKSIVAVVASENQDLAQWPASFQEQKSRQEILANFLVMMKERLQHWKSKNQESLPTKVIVYRDGVSEGQYKAVVEYEIEQMNEAFKAIYDPANKPRPKVTFIVVGKRHNTRFFPATKSTMDEPTGNCRAGTVVDRSITSPYIHDFFLQAHQGLKGTAKPAHYVVCRDDIFNSADLIQTFTHNMCYMYNRATKAISVCPPAYYAHLACERARLFMFNTYIEPGELGFDTLPGGGSTWNHEVNERLRGTTFYI</sequence>
<dbReference type="SUPFAM" id="SSF53098">
    <property type="entry name" value="Ribonuclease H-like"/>
    <property type="match status" value="1"/>
</dbReference>